<accession>A0AAN7P0N0</accession>
<dbReference type="EMBL" id="JARPUR010000004">
    <property type="protein sequence ID" value="KAK4877750.1"/>
    <property type="molecule type" value="Genomic_DNA"/>
</dbReference>
<dbReference type="Proteomes" id="UP001353858">
    <property type="component" value="Unassembled WGS sequence"/>
</dbReference>
<reference evidence="3" key="1">
    <citation type="submission" date="2023-01" db="EMBL/GenBank/DDBJ databases">
        <title>Key to firefly adult light organ development and bioluminescence: homeobox transcription factors regulate luciferase expression and transportation to peroxisome.</title>
        <authorList>
            <person name="Fu X."/>
        </authorList>
    </citation>
    <scope>NUCLEOTIDE SEQUENCE [LARGE SCALE GENOMIC DNA]</scope>
</reference>
<proteinExistence type="predicted"/>
<evidence type="ECO:0000256" key="1">
    <source>
        <dbReference type="SAM" id="MobiDB-lite"/>
    </source>
</evidence>
<feature type="region of interest" description="Disordered" evidence="1">
    <location>
        <begin position="1"/>
        <end position="34"/>
    </location>
</feature>
<organism evidence="2 3">
    <name type="scientific">Aquatica leii</name>
    <dbReference type="NCBI Taxonomy" id="1421715"/>
    <lineage>
        <taxon>Eukaryota</taxon>
        <taxon>Metazoa</taxon>
        <taxon>Ecdysozoa</taxon>
        <taxon>Arthropoda</taxon>
        <taxon>Hexapoda</taxon>
        <taxon>Insecta</taxon>
        <taxon>Pterygota</taxon>
        <taxon>Neoptera</taxon>
        <taxon>Endopterygota</taxon>
        <taxon>Coleoptera</taxon>
        <taxon>Polyphaga</taxon>
        <taxon>Elateriformia</taxon>
        <taxon>Elateroidea</taxon>
        <taxon>Lampyridae</taxon>
        <taxon>Luciolinae</taxon>
        <taxon>Aquatica</taxon>
    </lineage>
</organism>
<evidence type="ECO:0008006" key="4">
    <source>
        <dbReference type="Google" id="ProtNLM"/>
    </source>
</evidence>
<name>A0AAN7P0N0_9COLE</name>
<evidence type="ECO:0000313" key="3">
    <source>
        <dbReference type="Proteomes" id="UP001353858"/>
    </source>
</evidence>
<comment type="caution">
    <text evidence="2">The sequence shown here is derived from an EMBL/GenBank/DDBJ whole genome shotgun (WGS) entry which is preliminary data.</text>
</comment>
<feature type="region of interest" description="Disordered" evidence="1">
    <location>
        <begin position="141"/>
        <end position="181"/>
    </location>
</feature>
<gene>
    <name evidence="2" type="ORF">RN001_010256</name>
</gene>
<dbReference type="AlphaFoldDB" id="A0AAN7P0N0"/>
<protein>
    <recommendedName>
        <fullName evidence="4">Flightin</fullName>
    </recommendedName>
</protein>
<keyword evidence="3" id="KW-1185">Reference proteome</keyword>
<evidence type="ECO:0000313" key="2">
    <source>
        <dbReference type="EMBL" id="KAK4877750.1"/>
    </source>
</evidence>
<sequence length="181" mass="21013">MDDDAADWLSEAVNEPEPAPAEAPKAAASTTAKADAPAEALVDEAVAEVEESQPEAGEYLDPDKLLLFKHWIRPKFLQYNYLYDYRRNYYDDVIDYLDKRQRGLSRDVPRAQTWAERALRTRKVNIYRDVVFIAKGNNHSQEGKRHKKLENKYETLEEEQSLLNGPENNEENSQELNENRR</sequence>
<feature type="compositionally biased region" description="Low complexity" evidence="1">
    <location>
        <begin position="11"/>
        <end position="34"/>
    </location>
</feature>